<accession>A0A170PGK9</accession>
<keyword evidence="5" id="KW-1185">Reference proteome</keyword>
<evidence type="ECO:0000256" key="1">
    <source>
        <dbReference type="SAM" id="MobiDB-lite"/>
    </source>
</evidence>
<dbReference type="Proteomes" id="UP000215027">
    <property type="component" value="Chromosome I"/>
</dbReference>
<evidence type="ECO:0000259" key="3">
    <source>
        <dbReference type="SMART" id="SM00257"/>
    </source>
</evidence>
<dbReference type="Gene3D" id="3.10.350.10">
    <property type="entry name" value="LysM domain"/>
    <property type="match status" value="1"/>
</dbReference>
<dbReference type="InterPro" id="IPR018392">
    <property type="entry name" value="LysM"/>
</dbReference>
<evidence type="ECO:0000256" key="2">
    <source>
        <dbReference type="SAM" id="SignalP"/>
    </source>
</evidence>
<dbReference type="EMBL" id="LN890655">
    <property type="protein sequence ID" value="CUS03807.2"/>
    <property type="molecule type" value="Genomic_DNA"/>
</dbReference>
<dbReference type="InterPro" id="IPR036779">
    <property type="entry name" value="LysM_dom_sf"/>
</dbReference>
<dbReference type="SMART" id="SM00257">
    <property type="entry name" value="LysM"/>
    <property type="match status" value="1"/>
</dbReference>
<dbReference type="SUPFAM" id="SSF54106">
    <property type="entry name" value="LysM domain"/>
    <property type="match status" value="1"/>
</dbReference>
<dbReference type="AlphaFoldDB" id="A0A170PGK9"/>
<name>A0A170PGK9_9CHLR</name>
<organism evidence="4 5">
    <name type="scientific">Candidatus Promineifilum breve</name>
    <dbReference type="NCBI Taxonomy" id="1806508"/>
    <lineage>
        <taxon>Bacteria</taxon>
        <taxon>Bacillati</taxon>
        <taxon>Chloroflexota</taxon>
        <taxon>Ardenticatenia</taxon>
        <taxon>Candidatus Promineifilales</taxon>
        <taxon>Candidatus Promineifilaceae</taxon>
        <taxon>Candidatus Promineifilum</taxon>
    </lineage>
</organism>
<evidence type="ECO:0000313" key="4">
    <source>
        <dbReference type="EMBL" id="CUS03807.2"/>
    </source>
</evidence>
<dbReference type="Pfam" id="PF01476">
    <property type="entry name" value="LysM"/>
    <property type="match status" value="1"/>
</dbReference>
<keyword evidence="2" id="KW-0732">Signal</keyword>
<dbReference type="PROSITE" id="PS51257">
    <property type="entry name" value="PROKAR_LIPOPROTEIN"/>
    <property type="match status" value="1"/>
</dbReference>
<feature type="compositionally biased region" description="Pro residues" evidence="1">
    <location>
        <begin position="137"/>
        <end position="150"/>
    </location>
</feature>
<feature type="region of interest" description="Disordered" evidence="1">
    <location>
        <begin position="118"/>
        <end position="161"/>
    </location>
</feature>
<feature type="chain" id="PRO_5008241754" description="LysM domain-containing protein" evidence="2">
    <location>
        <begin position="21"/>
        <end position="366"/>
    </location>
</feature>
<evidence type="ECO:0000313" key="5">
    <source>
        <dbReference type="Proteomes" id="UP000215027"/>
    </source>
</evidence>
<protein>
    <recommendedName>
        <fullName evidence="3">LysM domain-containing protein</fullName>
    </recommendedName>
</protein>
<proteinExistence type="predicted"/>
<sequence>MKRHALLGTLVAMLIGCSNAPDQPAATLPPAPTAGVTESVQLPTDLPTESAESTATSPALATVETCVIEPPPDWELYSIRQGDSLAGLAENANVEVERLLTINCLRDDVLSEGQQIWLPPAAEPPTDAPTATSLPTDEPPATPTAEPPTVEPTAASLFAPGQQDGATLVAGEARAYLVDGRRFQPLILFVEPTNELDVALTAFVGDQTGQTTPEGVTPPAAADNALAGRPEILVLSPETDGLHTLVVRAVAGEGSIAVHLFDLTTPAPGVAVQQPDSLGAGTEKVYAVTSRGARPVIAVADPTDQSDLALDILSADGTLLTTANFSGPGGVETAYVLPLGTTDYTVKVREANGAAAAFQILVITLE</sequence>
<feature type="signal peptide" evidence="2">
    <location>
        <begin position="1"/>
        <end position="20"/>
    </location>
</feature>
<reference evidence="4" key="1">
    <citation type="submission" date="2016-01" db="EMBL/GenBank/DDBJ databases">
        <authorList>
            <person name="Mcilroy J.S."/>
            <person name="Karst M S."/>
            <person name="Albertsen M."/>
        </authorList>
    </citation>
    <scope>NUCLEOTIDE SEQUENCE</scope>
    <source>
        <strain evidence="4">Cfx-K</strain>
    </source>
</reference>
<dbReference type="KEGG" id="pbf:CFX0092_A1929"/>
<gene>
    <name evidence="4" type="ORF">CFX0092_A1929</name>
</gene>
<feature type="domain" description="LysM" evidence="3">
    <location>
        <begin position="76"/>
        <end position="119"/>
    </location>
</feature>